<evidence type="ECO:0000313" key="8">
    <source>
        <dbReference type="EMBL" id="EFC42151.1"/>
    </source>
</evidence>
<name>D2VM22_NAEGR</name>
<dbReference type="eggNOG" id="ENOG502QQRD">
    <property type="taxonomic scope" value="Eukaryota"/>
</dbReference>
<dbReference type="CDD" id="cd20760">
    <property type="entry name" value="capping_2-OMTase_Mimiviridae"/>
    <property type="match status" value="1"/>
</dbReference>
<dbReference type="Proteomes" id="UP000006671">
    <property type="component" value="Unassembled WGS sequence"/>
</dbReference>
<evidence type="ECO:0000256" key="4">
    <source>
        <dbReference type="ARBA" id="ARBA00022768"/>
    </source>
</evidence>
<dbReference type="GO" id="GO:0006370">
    <property type="term" value="P:7-methylguanosine mRNA capping"/>
    <property type="evidence" value="ECO:0007669"/>
    <property type="project" value="InterPro"/>
</dbReference>
<proteinExistence type="predicted"/>
<dbReference type="InterPro" id="IPR029063">
    <property type="entry name" value="SAM-dependent_MTases_sf"/>
</dbReference>
<dbReference type="InterPro" id="IPR000176">
    <property type="entry name" value="mRNA_MeTrfase-like"/>
</dbReference>
<dbReference type="GO" id="GO:0004483">
    <property type="term" value="F:methyltransferase cap1 activity"/>
    <property type="evidence" value="ECO:0007669"/>
    <property type="project" value="UniProtKB-EC"/>
</dbReference>
<dbReference type="EMBL" id="GG738881">
    <property type="protein sequence ID" value="EFC42151.1"/>
    <property type="molecule type" value="Genomic_DNA"/>
</dbReference>
<organism evidence="9">
    <name type="scientific">Naegleria gruberi</name>
    <name type="common">Amoeba</name>
    <dbReference type="NCBI Taxonomy" id="5762"/>
    <lineage>
        <taxon>Eukaryota</taxon>
        <taxon>Discoba</taxon>
        <taxon>Heterolobosea</taxon>
        <taxon>Tetramitia</taxon>
        <taxon>Eutetramitia</taxon>
        <taxon>Vahlkampfiidae</taxon>
        <taxon>Naegleria</taxon>
    </lineage>
</organism>
<keyword evidence="4" id="KW-0251">Elongation factor</keyword>
<comment type="subcellular location">
    <subcellularLocation>
        <location evidence="1">Virion</location>
    </subcellularLocation>
</comment>
<evidence type="ECO:0000256" key="3">
    <source>
        <dbReference type="ARBA" id="ARBA00015701"/>
    </source>
</evidence>
<dbReference type="GeneID" id="8855523"/>
<dbReference type="PROSITE" id="PS51612">
    <property type="entry name" value="SAM_MT_2O_PK"/>
    <property type="match status" value="1"/>
</dbReference>
<dbReference type="SUPFAM" id="SSF53335">
    <property type="entry name" value="S-adenosyl-L-methionine-dependent methyltransferases"/>
    <property type="match status" value="1"/>
</dbReference>
<evidence type="ECO:0000256" key="2">
    <source>
        <dbReference type="ARBA" id="ARBA00011923"/>
    </source>
</evidence>
<evidence type="ECO:0000256" key="6">
    <source>
        <dbReference type="ARBA" id="ARBA00034661"/>
    </source>
</evidence>
<evidence type="ECO:0000313" key="9">
    <source>
        <dbReference type="Proteomes" id="UP000006671"/>
    </source>
</evidence>
<reference evidence="8 9" key="1">
    <citation type="journal article" date="2010" name="Cell">
        <title>The genome of Naegleria gruberi illuminates early eukaryotic versatility.</title>
        <authorList>
            <person name="Fritz-Laylin L.K."/>
            <person name="Prochnik S.E."/>
            <person name="Ginger M.L."/>
            <person name="Dacks J.B."/>
            <person name="Carpenter M.L."/>
            <person name="Field M.C."/>
            <person name="Kuo A."/>
            <person name="Paredez A."/>
            <person name="Chapman J."/>
            <person name="Pham J."/>
            <person name="Shu S."/>
            <person name="Neupane R."/>
            <person name="Cipriano M."/>
            <person name="Mancuso J."/>
            <person name="Tu H."/>
            <person name="Salamov A."/>
            <person name="Lindquist E."/>
            <person name="Shapiro H."/>
            <person name="Lucas S."/>
            <person name="Grigoriev I.V."/>
            <person name="Cande W.Z."/>
            <person name="Fulton C."/>
            <person name="Rokhsar D.S."/>
            <person name="Dawson S.C."/>
        </authorList>
    </citation>
    <scope>NUCLEOTIDE SEQUENCE [LARGE SCALE GENOMIC DNA]</scope>
    <source>
        <strain evidence="8 9">NEG-M</strain>
    </source>
</reference>
<evidence type="ECO:0000256" key="5">
    <source>
        <dbReference type="ARBA" id="ARBA00022917"/>
    </source>
</evidence>
<dbReference type="Gene3D" id="3.40.50.150">
    <property type="entry name" value="Vaccinia Virus protein VP39"/>
    <property type="match status" value="1"/>
</dbReference>
<dbReference type="Pfam" id="PF01358">
    <property type="entry name" value="PARP_regulatory"/>
    <property type="match status" value="1"/>
</dbReference>
<dbReference type="AlphaFoldDB" id="D2VM22"/>
<comment type="subunit">
    <text evidence="7">Interacts with poly(A) polymerase catalytic subunit OPG063. Interacts with OPG109 and OPG123; these interactions might help linking transcription to capping and polyadenylation.</text>
</comment>
<protein>
    <recommendedName>
        <fullName evidence="3">Cap-specific mRNA (nucleoside-2'-O-)-methyltransferase</fullName>
        <ecNumber evidence="2">2.1.1.57</ecNumber>
    </recommendedName>
</protein>
<evidence type="ECO:0000256" key="7">
    <source>
        <dbReference type="ARBA" id="ARBA00046511"/>
    </source>
</evidence>
<sequence>MCIDTFPKIPYSDENKRNRNALHWGQRKLLLSEIEFLTEYSHDGDVVIYAGAAPGSHLVYLAEVLFPNLKFMLVDPNKFNKDLYHVRNVTIMESYFTDEIAMEIKKIRNIESGNNLLFISDIRTADPLVMDPEQNEKCITEDLTLQKGWLEILLPRFSMLKFRLPFTEGKIKYFRGDIYLPVWGRKWTTECRLVIKEEDIKDSNQIEYDNLSYSDQLFYFNNITRFENIYPHDICSDGVDNW</sequence>
<dbReference type="EC" id="2.1.1.57" evidence="2"/>
<dbReference type="InParanoid" id="D2VM22"/>
<keyword evidence="9" id="KW-1185">Reference proteome</keyword>
<dbReference type="RefSeq" id="XP_002674895.1">
    <property type="nucleotide sequence ID" value="XM_002674849.1"/>
</dbReference>
<dbReference type="VEuPathDB" id="AmoebaDB:NAEGRDRAFT_69984"/>
<dbReference type="OrthoDB" id="270189at2759"/>
<comment type="function">
    <text evidence="6">Displays methyltransferase, positive regulation of the poly(A) polymerase and transcription elongation activities. Involved in the modification of both mRNA ends and in intermediate and late gene positive transcription elongation. At the mRNAs 5' end, methylates the ribose 2' OH group of the first transcribed nucleotide, thereby producing a 2'-O-methylpurine cap. At the 3' end, functions as a processivity factor which stimulates the activity of the viral poly(A) polymerase OPG063 that creates mRNA's poly(A) tail. In the presence of OPG102, OPG063 does not dissociate from the RNA allowing tail elongation to around 250 adenylates.</text>
</comment>
<accession>D2VM22</accession>
<dbReference type="InterPro" id="IPR025804">
    <property type="entry name" value="Pox/kineto_cap_MeTfrase"/>
</dbReference>
<dbReference type="OMA" id="CITEDLT"/>
<dbReference type="KEGG" id="ngr:NAEGRDRAFT_69984"/>
<evidence type="ECO:0000256" key="1">
    <source>
        <dbReference type="ARBA" id="ARBA00004328"/>
    </source>
</evidence>
<dbReference type="GO" id="GO:0003746">
    <property type="term" value="F:translation elongation factor activity"/>
    <property type="evidence" value="ECO:0007669"/>
    <property type="project" value="UniProtKB-KW"/>
</dbReference>
<gene>
    <name evidence="8" type="ORF">NAEGRDRAFT_69984</name>
</gene>
<keyword evidence="5" id="KW-0648">Protein biosynthesis</keyword>